<keyword evidence="2" id="KW-1185">Reference proteome</keyword>
<evidence type="ECO:0000313" key="1">
    <source>
        <dbReference type="EMBL" id="KOB73713.1"/>
    </source>
</evidence>
<name>A0A0L7LDW2_OPEBR</name>
<proteinExistence type="predicted"/>
<organism evidence="1 2">
    <name type="scientific">Operophtera brumata</name>
    <name type="common">Winter moth</name>
    <name type="synonym">Phalaena brumata</name>
    <dbReference type="NCBI Taxonomy" id="104452"/>
    <lineage>
        <taxon>Eukaryota</taxon>
        <taxon>Metazoa</taxon>
        <taxon>Ecdysozoa</taxon>
        <taxon>Arthropoda</taxon>
        <taxon>Hexapoda</taxon>
        <taxon>Insecta</taxon>
        <taxon>Pterygota</taxon>
        <taxon>Neoptera</taxon>
        <taxon>Endopterygota</taxon>
        <taxon>Lepidoptera</taxon>
        <taxon>Glossata</taxon>
        <taxon>Ditrysia</taxon>
        <taxon>Geometroidea</taxon>
        <taxon>Geometridae</taxon>
        <taxon>Larentiinae</taxon>
        <taxon>Operophtera</taxon>
    </lineage>
</organism>
<gene>
    <name evidence="1" type="ORF">OBRU01_10353</name>
</gene>
<dbReference type="EMBL" id="JTDY01001502">
    <property type="protein sequence ID" value="KOB73713.1"/>
    <property type="molecule type" value="Genomic_DNA"/>
</dbReference>
<evidence type="ECO:0000313" key="2">
    <source>
        <dbReference type="Proteomes" id="UP000037510"/>
    </source>
</evidence>
<accession>A0A0L7LDW2</accession>
<dbReference type="AlphaFoldDB" id="A0A0L7LDW2"/>
<sequence>MDLISIPACALCRNVGTIIVRLKMEVLHCNRRPSGLKPVHRPPSGCEQCKRTRLISKYNSDCDSVVDKCRLYRSSSARSRYVNVCAAVCLLLLVGGLSPRSSAALLRNRAMELKINSVCTKAIERDRAATGRTSKKCSHINRKAILHSYSSFDALLINWDEYEWLRKFIWYRPEILPKEKKLYSRMPDKYMKDLMKNIDDVLPVMYKGLKMIVAGMYAFSKEGLNDNIVSDETLKENINQTMNDVRAVLCYFSDILKARNLEVLPLLDSEIPDFNTDDKLSVGLLLYRDTLNYLEYLAQVFEELN</sequence>
<protein>
    <submittedName>
        <fullName evidence="1">Uncharacterized protein</fullName>
    </submittedName>
</protein>
<comment type="caution">
    <text evidence="1">The sequence shown here is derived from an EMBL/GenBank/DDBJ whole genome shotgun (WGS) entry which is preliminary data.</text>
</comment>
<reference evidence="1 2" key="1">
    <citation type="journal article" date="2015" name="Genome Biol. Evol.">
        <title>The genome of winter moth (Operophtera brumata) provides a genomic perspective on sexual dimorphism and phenology.</title>
        <authorList>
            <person name="Derks M.F."/>
            <person name="Smit S."/>
            <person name="Salis L."/>
            <person name="Schijlen E."/>
            <person name="Bossers A."/>
            <person name="Mateman C."/>
            <person name="Pijl A.S."/>
            <person name="de Ridder D."/>
            <person name="Groenen M.A."/>
            <person name="Visser M.E."/>
            <person name="Megens H.J."/>
        </authorList>
    </citation>
    <scope>NUCLEOTIDE SEQUENCE [LARGE SCALE GENOMIC DNA]</scope>
    <source>
        <strain evidence="1">WM2013NL</strain>
        <tissue evidence="1">Head and thorax</tissue>
    </source>
</reference>
<dbReference type="Proteomes" id="UP000037510">
    <property type="component" value="Unassembled WGS sequence"/>
</dbReference>